<comment type="caution">
    <text evidence="4">The sequence shown here is derived from an EMBL/GenBank/DDBJ whole genome shotgun (WGS) entry which is preliminary data.</text>
</comment>
<evidence type="ECO:0000256" key="1">
    <source>
        <dbReference type="ARBA" id="ARBA00022729"/>
    </source>
</evidence>
<reference evidence="4 5" key="1">
    <citation type="journal article" date="2019" name="Genome Biol. Evol.">
        <title>The Rhododendron genome and chromosomal organization provide insight into shared whole-genome duplications across the heath family (Ericaceae).</title>
        <authorList>
            <person name="Soza V.L."/>
            <person name="Lindsley D."/>
            <person name="Waalkes A."/>
            <person name="Ramage E."/>
            <person name="Patwardhan R.P."/>
            <person name="Burton J.N."/>
            <person name="Adey A."/>
            <person name="Kumar A."/>
            <person name="Qiu R."/>
            <person name="Shendure J."/>
            <person name="Hall B."/>
        </authorList>
    </citation>
    <scope>NUCLEOTIDE SEQUENCE [LARGE SCALE GENOMIC DNA]</scope>
    <source>
        <strain evidence="4">RSF 1966-606</strain>
    </source>
</reference>
<sequence length="157" mass="17107">MTTMQKLTAPSLLLLLLLVIYTAAASETARSPAADADISPAPSPADSDEHFLKTCVEKFTDECANQVFRGVFLHAAVMGPCCKNLVAVGRRCHDGLVQRIYEADVRRARESNRGSGGAVNEKHVARILPRSEKVWSDCVRLGVAPGRVLPARVRWLP</sequence>
<evidence type="ECO:0000313" key="4">
    <source>
        <dbReference type="EMBL" id="KAE9465066.1"/>
    </source>
</evidence>
<dbReference type="InterPro" id="IPR008502">
    <property type="entry name" value="Prolamin-like"/>
</dbReference>
<evidence type="ECO:0000256" key="2">
    <source>
        <dbReference type="SAM" id="SignalP"/>
    </source>
</evidence>
<feature type="domain" description="Prolamin-like" evidence="3">
    <location>
        <begin position="54"/>
        <end position="139"/>
    </location>
</feature>
<keyword evidence="5" id="KW-1185">Reference proteome</keyword>
<dbReference type="Proteomes" id="UP000428333">
    <property type="component" value="Linkage Group LG02"/>
</dbReference>
<proteinExistence type="predicted"/>
<dbReference type="PANTHER" id="PTHR31207:SF23">
    <property type="entry name" value="DOWNREGULATED IN DIF1 18-RELATED"/>
    <property type="match status" value="1"/>
</dbReference>
<feature type="signal peptide" evidence="2">
    <location>
        <begin position="1"/>
        <end position="25"/>
    </location>
</feature>
<dbReference type="Pfam" id="PF05617">
    <property type="entry name" value="Prolamin_like"/>
    <property type="match status" value="1"/>
</dbReference>
<protein>
    <recommendedName>
        <fullName evidence="3">Prolamin-like domain-containing protein</fullName>
    </recommendedName>
</protein>
<accession>A0A6A4LVK4</accession>
<organism evidence="4 5">
    <name type="scientific">Rhododendron williamsianum</name>
    <dbReference type="NCBI Taxonomy" id="262921"/>
    <lineage>
        <taxon>Eukaryota</taxon>
        <taxon>Viridiplantae</taxon>
        <taxon>Streptophyta</taxon>
        <taxon>Embryophyta</taxon>
        <taxon>Tracheophyta</taxon>
        <taxon>Spermatophyta</taxon>
        <taxon>Magnoliopsida</taxon>
        <taxon>eudicotyledons</taxon>
        <taxon>Gunneridae</taxon>
        <taxon>Pentapetalae</taxon>
        <taxon>asterids</taxon>
        <taxon>Ericales</taxon>
        <taxon>Ericaceae</taxon>
        <taxon>Ericoideae</taxon>
        <taxon>Rhodoreae</taxon>
        <taxon>Rhododendron</taxon>
    </lineage>
</organism>
<name>A0A6A4LVK4_9ERIC</name>
<feature type="non-terminal residue" evidence="4">
    <location>
        <position position="1"/>
    </location>
</feature>
<keyword evidence="1 2" id="KW-0732">Signal</keyword>
<gene>
    <name evidence="4" type="ORF">C3L33_03018</name>
</gene>
<dbReference type="PANTHER" id="PTHR31207">
    <property type="entry name" value="ECA1 GAMETOGENESIS FAMILY PROTEIN (DUF784)-RELATED-RELATED"/>
    <property type="match status" value="1"/>
</dbReference>
<dbReference type="EMBL" id="QEFC01000305">
    <property type="protein sequence ID" value="KAE9465066.1"/>
    <property type="molecule type" value="Genomic_DNA"/>
</dbReference>
<dbReference type="AlphaFoldDB" id="A0A6A4LVK4"/>
<evidence type="ECO:0000313" key="5">
    <source>
        <dbReference type="Proteomes" id="UP000428333"/>
    </source>
</evidence>
<dbReference type="InterPro" id="IPR040220">
    <property type="entry name" value="DD11"/>
</dbReference>
<dbReference type="OrthoDB" id="1368054at2759"/>
<feature type="chain" id="PRO_5025473993" description="Prolamin-like domain-containing protein" evidence="2">
    <location>
        <begin position="26"/>
        <end position="157"/>
    </location>
</feature>
<evidence type="ECO:0000259" key="3">
    <source>
        <dbReference type="Pfam" id="PF05617"/>
    </source>
</evidence>